<dbReference type="OrthoDB" id="9771544at2"/>
<dbReference type="Pfam" id="PF00528">
    <property type="entry name" value="BPD_transp_1"/>
    <property type="match status" value="1"/>
</dbReference>
<protein>
    <submittedName>
        <fullName evidence="9">Carbohydrate ABC transporter permease</fullName>
    </submittedName>
</protein>
<feature type="domain" description="ABC transmembrane type-1" evidence="8">
    <location>
        <begin position="84"/>
        <end position="273"/>
    </location>
</feature>
<reference evidence="9 10" key="1">
    <citation type="submission" date="2018-06" db="EMBL/GenBank/DDBJ databases">
        <title>Paenibacillus montanisoli sp. nov., isolated from mountain area soil.</title>
        <authorList>
            <person name="Wu M."/>
        </authorList>
    </citation>
    <scope>NUCLEOTIDE SEQUENCE [LARGE SCALE GENOMIC DNA]</scope>
    <source>
        <strain evidence="9 10">RA17</strain>
    </source>
</reference>
<dbReference type="EMBL" id="QLUW01000001">
    <property type="protein sequence ID" value="RAP77372.1"/>
    <property type="molecule type" value="Genomic_DNA"/>
</dbReference>
<dbReference type="InterPro" id="IPR035906">
    <property type="entry name" value="MetI-like_sf"/>
</dbReference>
<keyword evidence="2 7" id="KW-0813">Transport</keyword>
<accession>A0A328U5M2</accession>
<evidence type="ECO:0000259" key="8">
    <source>
        <dbReference type="PROSITE" id="PS50928"/>
    </source>
</evidence>
<feature type="transmembrane region" description="Helical" evidence="7">
    <location>
        <begin position="83"/>
        <end position="109"/>
    </location>
</feature>
<evidence type="ECO:0000313" key="10">
    <source>
        <dbReference type="Proteomes" id="UP000249260"/>
    </source>
</evidence>
<keyword evidence="5 7" id="KW-1133">Transmembrane helix</keyword>
<comment type="subcellular location">
    <subcellularLocation>
        <location evidence="1 7">Cell membrane</location>
        <topology evidence="1 7">Multi-pass membrane protein</topology>
    </subcellularLocation>
</comment>
<feature type="transmembrane region" description="Helical" evidence="7">
    <location>
        <begin position="194"/>
        <end position="219"/>
    </location>
</feature>
<dbReference type="Gene3D" id="1.10.3720.10">
    <property type="entry name" value="MetI-like"/>
    <property type="match status" value="1"/>
</dbReference>
<keyword evidence="4 7" id="KW-0812">Transmembrane</keyword>
<evidence type="ECO:0000256" key="6">
    <source>
        <dbReference type="ARBA" id="ARBA00023136"/>
    </source>
</evidence>
<feature type="transmembrane region" description="Helical" evidence="7">
    <location>
        <begin position="121"/>
        <end position="146"/>
    </location>
</feature>
<evidence type="ECO:0000256" key="5">
    <source>
        <dbReference type="ARBA" id="ARBA00022989"/>
    </source>
</evidence>
<dbReference type="Proteomes" id="UP000249260">
    <property type="component" value="Unassembled WGS sequence"/>
</dbReference>
<sequence length="288" mass="32685">MATMTGTANHSKTAKPGQLLADIFTYGVLGIVSLSMLVPFLWMISTSLKPEYSVFEFPPQFIPSSWLFENYVSIFKAAPFMRFLYNTLFVTMSVVIGQVLFCSLAAYAFARLPFKGSNAIFVLFLATMMIPSQVTTIPTYIMIYKFHWLDSYAAQIIPFLSSAYGIFLLKQFFHSLPKETEDAARIDGCSEFRIYWNIILPLSQPAIATLSVFTFMGVWTDFLWPMLVTNTVEMRTLEVGLSVFRNQYTTNWPLQMGASLLVIFPVLLVFLFTQRYFVQGISLTGMKG</sequence>
<dbReference type="AlphaFoldDB" id="A0A328U5M2"/>
<dbReference type="PANTHER" id="PTHR43744">
    <property type="entry name" value="ABC TRANSPORTER PERMEASE PROTEIN MG189-RELATED-RELATED"/>
    <property type="match status" value="1"/>
</dbReference>
<dbReference type="GO" id="GO:0005886">
    <property type="term" value="C:plasma membrane"/>
    <property type="evidence" value="ECO:0007669"/>
    <property type="project" value="UniProtKB-SubCell"/>
</dbReference>
<comment type="similarity">
    <text evidence="7">Belongs to the binding-protein-dependent transport system permease family.</text>
</comment>
<dbReference type="SUPFAM" id="SSF161098">
    <property type="entry name" value="MetI-like"/>
    <property type="match status" value="1"/>
</dbReference>
<organism evidence="9 10">
    <name type="scientific">Paenibacillus montanisoli</name>
    <dbReference type="NCBI Taxonomy" id="2081970"/>
    <lineage>
        <taxon>Bacteria</taxon>
        <taxon>Bacillati</taxon>
        <taxon>Bacillota</taxon>
        <taxon>Bacilli</taxon>
        <taxon>Bacillales</taxon>
        <taxon>Paenibacillaceae</taxon>
        <taxon>Paenibacillus</taxon>
    </lineage>
</organism>
<feature type="transmembrane region" description="Helical" evidence="7">
    <location>
        <begin position="252"/>
        <end position="272"/>
    </location>
</feature>
<feature type="transmembrane region" description="Helical" evidence="7">
    <location>
        <begin position="20"/>
        <end position="44"/>
    </location>
</feature>
<feature type="transmembrane region" description="Helical" evidence="7">
    <location>
        <begin position="152"/>
        <end position="173"/>
    </location>
</feature>
<dbReference type="GO" id="GO:0055085">
    <property type="term" value="P:transmembrane transport"/>
    <property type="evidence" value="ECO:0007669"/>
    <property type="project" value="InterPro"/>
</dbReference>
<keyword evidence="6 7" id="KW-0472">Membrane</keyword>
<dbReference type="RefSeq" id="WP_112880496.1">
    <property type="nucleotide sequence ID" value="NZ_QLUW01000001.1"/>
</dbReference>
<comment type="caution">
    <text evidence="9">The sequence shown here is derived from an EMBL/GenBank/DDBJ whole genome shotgun (WGS) entry which is preliminary data.</text>
</comment>
<name>A0A328U5M2_9BACL</name>
<keyword evidence="3" id="KW-1003">Cell membrane</keyword>
<evidence type="ECO:0000313" key="9">
    <source>
        <dbReference type="EMBL" id="RAP77372.1"/>
    </source>
</evidence>
<gene>
    <name evidence="9" type="ORF">DL346_02470</name>
</gene>
<dbReference type="PROSITE" id="PS50928">
    <property type="entry name" value="ABC_TM1"/>
    <property type="match status" value="1"/>
</dbReference>
<dbReference type="CDD" id="cd06261">
    <property type="entry name" value="TM_PBP2"/>
    <property type="match status" value="1"/>
</dbReference>
<proteinExistence type="inferred from homology"/>
<evidence type="ECO:0000256" key="7">
    <source>
        <dbReference type="RuleBase" id="RU363032"/>
    </source>
</evidence>
<evidence type="ECO:0000256" key="2">
    <source>
        <dbReference type="ARBA" id="ARBA00022448"/>
    </source>
</evidence>
<dbReference type="InterPro" id="IPR000515">
    <property type="entry name" value="MetI-like"/>
</dbReference>
<evidence type="ECO:0000256" key="4">
    <source>
        <dbReference type="ARBA" id="ARBA00022692"/>
    </source>
</evidence>
<evidence type="ECO:0000256" key="3">
    <source>
        <dbReference type="ARBA" id="ARBA00022475"/>
    </source>
</evidence>
<dbReference type="PANTHER" id="PTHR43744:SF12">
    <property type="entry name" value="ABC TRANSPORTER PERMEASE PROTEIN MG189-RELATED"/>
    <property type="match status" value="1"/>
</dbReference>
<evidence type="ECO:0000256" key="1">
    <source>
        <dbReference type="ARBA" id="ARBA00004651"/>
    </source>
</evidence>
<keyword evidence="10" id="KW-1185">Reference proteome</keyword>